<keyword evidence="2" id="KW-0812">Transmembrane</keyword>
<dbReference type="PANTHER" id="PTHR34219">
    <property type="entry name" value="IRON-REGULATED INNER MEMBRANE PROTEIN-RELATED"/>
    <property type="match status" value="1"/>
</dbReference>
<dbReference type="Pfam" id="PF03929">
    <property type="entry name" value="PepSY_TM"/>
    <property type="match status" value="1"/>
</dbReference>
<feature type="region of interest" description="Disordered" evidence="1">
    <location>
        <begin position="1"/>
        <end position="43"/>
    </location>
</feature>
<feature type="transmembrane region" description="Helical" evidence="2">
    <location>
        <begin position="55"/>
        <end position="80"/>
    </location>
</feature>
<feature type="transmembrane region" description="Helical" evidence="2">
    <location>
        <begin position="249"/>
        <end position="270"/>
    </location>
</feature>
<sequence length="508" mass="54783">MPRPTALTPGVPMTINADPPRDDVTSTATALADPPVETPAPAPKRPARWALLRRLHFYAGVFVAPFLFVAALTGLAYTLAPQLNDVVYGHELSVDRVGDTTVPLADQVAAARKAHPDGTLSTVSVLDDPEATTQIAFSVPELAADEKVHTVYVDPYTGEVRGQLTTWYNATPLQTWLDGFHRTLNLGDTGRMYSELAASWLWVISLGGLVLWIGRKRAYRGERAARRRALVPDLSAKGVRRTRGWHASIGVWITVGLLFLSATGLTWSQYAGARFGAALDAVQGHAPALNTALGVSDAAPAAGHHGGGAPTGERTTDLPAGKTLEEVLAAAGPMEGRRDITIPADAGTAYSVAQDKPDWPVSFDQVAVDPVSGEVTERVAYAEWPFLAKLTKIGIRAHMGELFGVVNQVLLAALALGLLCVIVWGYRMWWQRRPTRADRKAPLGFAPPRGGWRTLPRWFLVVGVPVTLFVAWAMPLLGVTLGAFLVFDLLVGAFRWALRTPAPNLTER</sequence>
<dbReference type="PANTHER" id="PTHR34219:SF1">
    <property type="entry name" value="PEPSY DOMAIN-CONTAINING PROTEIN"/>
    <property type="match status" value="1"/>
</dbReference>
<evidence type="ECO:0000259" key="3">
    <source>
        <dbReference type="Pfam" id="PF03413"/>
    </source>
</evidence>
<reference evidence="4 5" key="1">
    <citation type="journal article" date="2019" name="Int. J. Syst. Evol. Microbiol.">
        <title>The Global Catalogue of Microorganisms (GCM) 10K type strain sequencing project: providing services to taxonomists for standard genome sequencing and annotation.</title>
        <authorList>
            <consortium name="The Broad Institute Genomics Platform"/>
            <consortium name="The Broad Institute Genome Sequencing Center for Infectious Disease"/>
            <person name="Wu L."/>
            <person name="Ma J."/>
        </authorList>
    </citation>
    <scope>NUCLEOTIDE SEQUENCE [LARGE SCALE GENOMIC DNA]</scope>
    <source>
        <strain evidence="4 5">JCM 10425</strain>
    </source>
</reference>
<feature type="transmembrane region" description="Helical" evidence="2">
    <location>
        <begin position="481"/>
        <end position="498"/>
    </location>
</feature>
<keyword evidence="5" id="KW-1185">Reference proteome</keyword>
<evidence type="ECO:0000256" key="1">
    <source>
        <dbReference type="SAM" id="MobiDB-lite"/>
    </source>
</evidence>
<feature type="transmembrane region" description="Helical" evidence="2">
    <location>
        <begin position="196"/>
        <end position="214"/>
    </location>
</feature>
<name>A0ABN0UYB5_9ACTN</name>
<dbReference type="Proteomes" id="UP001500967">
    <property type="component" value="Unassembled WGS sequence"/>
</dbReference>
<comment type="caution">
    <text evidence="4">The sequence shown here is derived from an EMBL/GenBank/DDBJ whole genome shotgun (WGS) entry which is preliminary data.</text>
</comment>
<dbReference type="Pfam" id="PF03413">
    <property type="entry name" value="PepSY"/>
    <property type="match status" value="1"/>
</dbReference>
<keyword evidence="2" id="KW-1133">Transmembrane helix</keyword>
<dbReference type="InterPro" id="IPR025711">
    <property type="entry name" value="PepSY"/>
</dbReference>
<feature type="transmembrane region" description="Helical" evidence="2">
    <location>
        <begin position="458"/>
        <end position="475"/>
    </location>
</feature>
<feature type="transmembrane region" description="Helical" evidence="2">
    <location>
        <begin position="409"/>
        <end position="430"/>
    </location>
</feature>
<evidence type="ECO:0000256" key="2">
    <source>
        <dbReference type="SAM" id="Phobius"/>
    </source>
</evidence>
<dbReference type="EMBL" id="BAAAGX010000025">
    <property type="protein sequence ID" value="GAA0265877.1"/>
    <property type="molecule type" value="Genomic_DNA"/>
</dbReference>
<dbReference type="InterPro" id="IPR005625">
    <property type="entry name" value="PepSY-ass_TM"/>
</dbReference>
<accession>A0ABN0UYB5</accession>
<gene>
    <name evidence="4" type="ORF">GCM10009539_60670</name>
</gene>
<organism evidence="4 5">
    <name type="scientific">Cryptosporangium japonicum</name>
    <dbReference type="NCBI Taxonomy" id="80872"/>
    <lineage>
        <taxon>Bacteria</taxon>
        <taxon>Bacillati</taxon>
        <taxon>Actinomycetota</taxon>
        <taxon>Actinomycetes</taxon>
        <taxon>Cryptosporangiales</taxon>
        <taxon>Cryptosporangiaceae</taxon>
        <taxon>Cryptosporangium</taxon>
    </lineage>
</organism>
<evidence type="ECO:0000313" key="4">
    <source>
        <dbReference type="EMBL" id="GAA0265877.1"/>
    </source>
</evidence>
<proteinExistence type="predicted"/>
<evidence type="ECO:0000313" key="5">
    <source>
        <dbReference type="Proteomes" id="UP001500967"/>
    </source>
</evidence>
<feature type="domain" description="PepSY" evidence="3">
    <location>
        <begin position="102"/>
        <end position="163"/>
    </location>
</feature>
<keyword evidence="2" id="KW-0472">Membrane</keyword>
<protein>
    <submittedName>
        <fullName evidence="4">PepSY domain-containing protein</fullName>
    </submittedName>
</protein>